<protein>
    <recommendedName>
        <fullName evidence="1 7">Imidazolonepropionase</fullName>
        <ecNumber evidence="1 7">3.5.2.7</ecNumber>
    </recommendedName>
    <alternativeName>
        <fullName evidence="7">Imidazolone-5-propionate hydrolase</fullName>
    </alternativeName>
</protein>
<organism evidence="9 10">
    <name type="scientific">Streptococcus canis</name>
    <dbReference type="NCBI Taxonomy" id="1329"/>
    <lineage>
        <taxon>Bacteria</taxon>
        <taxon>Bacillati</taxon>
        <taxon>Bacillota</taxon>
        <taxon>Bacilli</taxon>
        <taxon>Lactobacillales</taxon>
        <taxon>Streptococcaceae</taxon>
        <taxon>Streptococcus</taxon>
    </lineage>
</organism>
<comment type="caution">
    <text evidence="9">The sequence shown here is derived from an EMBL/GenBank/DDBJ whole genome shotgun (WGS) entry which is preliminary data.</text>
</comment>
<dbReference type="GO" id="GO:0008270">
    <property type="term" value="F:zinc ion binding"/>
    <property type="evidence" value="ECO:0007669"/>
    <property type="project" value="UniProtKB-UniRule"/>
</dbReference>
<dbReference type="GO" id="GO:0005737">
    <property type="term" value="C:cytoplasm"/>
    <property type="evidence" value="ECO:0007669"/>
    <property type="project" value="UniProtKB-SubCell"/>
</dbReference>
<dbReference type="Gene3D" id="2.30.40.10">
    <property type="entry name" value="Urease, subunit C, domain 1"/>
    <property type="match status" value="1"/>
</dbReference>
<feature type="binding site" evidence="7">
    <location>
        <position position="186"/>
    </location>
    <ligand>
        <name>4-imidazolone-5-propanoate</name>
        <dbReference type="ChEBI" id="CHEBI:77893"/>
    </ligand>
</feature>
<proteinExistence type="inferred from homology"/>
<reference evidence="9" key="1">
    <citation type="submission" date="2021-04" db="EMBL/GenBank/DDBJ databases">
        <title>Draft genomes of 20 S. canis strains.</title>
        <authorList>
            <person name="Pagnossin D."/>
            <person name="Weir W."/>
            <person name="Smith A."/>
            <person name="Ure R."/>
            <person name="Oravcova K."/>
        </authorList>
    </citation>
    <scope>NUCLEOTIDE SEQUENCE</scope>
    <source>
        <strain evidence="9">284</strain>
    </source>
</reference>
<feature type="binding site" evidence="7">
    <location>
        <position position="331"/>
    </location>
    <ligand>
        <name>4-imidazolone-5-propanoate</name>
        <dbReference type="ChEBI" id="CHEBI:77893"/>
    </ligand>
</feature>
<dbReference type="GO" id="GO:0005506">
    <property type="term" value="F:iron ion binding"/>
    <property type="evidence" value="ECO:0007669"/>
    <property type="project" value="UniProtKB-UniRule"/>
</dbReference>
<feature type="binding site" evidence="7">
    <location>
        <position position="330"/>
    </location>
    <ligand>
        <name>N-formimidoyl-L-glutamate</name>
        <dbReference type="ChEBI" id="CHEBI:58928"/>
    </ligand>
</feature>
<feature type="binding site" evidence="7">
    <location>
        <position position="254"/>
    </location>
    <ligand>
        <name>4-imidazolone-5-propanoate</name>
        <dbReference type="ChEBI" id="CHEBI:77893"/>
    </ligand>
</feature>
<evidence type="ECO:0000313" key="10">
    <source>
        <dbReference type="Proteomes" id="UP001186118"/>
    </source>
</evidence>
<feature type="binding site" evidence="7">
    <location>
        <position position="83"/>
    </location>
    <ligand>
        <name>Zn(2+)</name>
        <dbReference type="ChEBI" id="CHEBI:29105"/>
    </ligand>
</feature>
<feature type="domain" description="Amidohydrolase-related" evidence="8">
    <location>
        <begin position="72"/>
        <end position="412"/>
    </location>
</feature>
<dbReference type="GO" id="GO:0050480">
    <property type="term" value="F:imidazolonepropionase activity"/>
    <property type="evidence" value="ECO:0007669"/>
    <property type="project" value="UniProtKB-UniRule"/>
</dbReference>
<feature type="binding site" evidence="7">
    <location>
        <position position="326"/>
    </location>
    <ligand>
        <name>Zn(2+)</name>
        <dbReference type="ChEBI" id="CHEBI:29105"/>
    </ligand>
</feature>
<dbReference type="PANTHER" id="PTHR42752">
    <property type="entry name" value="IMIDAZOLONEPROPIONASE"/>
    <property type="match status" value="1"/>
</dbReference>
<evidence type="ECO:0000256" key="5">
    <source>
        <dbReference type="ARBA" id="ARBA00022833"/>
    </source>
</evidence>
<keyword evidence="2 7" id="KW-0479">Metal-binding</keyword>
<dbReference type="EC" id="3.5.2.7" evidence="1 7"/>
<feature type="binding site" evidence="7">
    <location>
        <position position="83"/>
    </location>
    <ligand>
        <name>Fe(3+)</name>
        <dbReference type="ChEBI" id="CHEBI:29034"/>
    </ligand>
</feature>
<evidence type="ECO:0000313" key="9">
    <source>
        <dbReference type="EMBL" id="MDV5976201.1"/>
    </source>
</evidence>
<dbReference type="Gene3D" id="3.20.20.140">
    <property type="entry name" value="Metal-dependent hydrolases"/>
    <property type="match status" value="1"/>
</dbReference>
<keyword evidence="6 7" id="KW-0408">Iron</keyword>
<dbReference type="HAMAP" id="MF_00372">
    <property type="entry name" value="HutI"/>
    <property type="match status" value="1"/>
</dbReference>
<accession>A0AAE4TR00</accession>
<dbReference type="Pfam" id="PF01979">
    <property type="entry name" value="Amidohydro_1"/>
    <property type="match status" value="1"/>
</dbReference>
<dbReference type="AlphaFoldDB" id="A0AAE4TR00"/>
<keyword evidence="4 7" id="KW-0369">Histidine metabolism</keyword>
<evidence type="ECO:0000256" key="4">
    <source>
        <dbReference type="ARBA" id="ARBA00022808"/>
    </source>
</evidence>
<dbReference type="InterPro" id="IPR032466">
    <property type="entry name" value="Metal_Hydrolase"/>
</dbReference>
<comment type="function">
    <text evidence="7">Catalyzes the hydrolytic cleavage of the carbon-nitrogen bond in imidazolone-5-propanoate to yield N-formimidoyl-L-glutamate. It is the third step in the universal histidine degradation pathway.</text>
</comment>
<dbReference type="EMBL" id="JAGQEX010000002">
    <property type="protein sequence ID" value="MDV5976201.1"/>
    <property type="molecule type" value="Genomic_DNA"/>
</dbReference>
<dbReference type="GO" id="GO:0019556">
    <property type="term" value="P:L-histidine catabolic process to glutamate and formamide"/>
    <property type="evidence" value="ECO:0007669"/>
    <property type="project" value="UniProtKB-UniRule"/>
</dbReference>
<feature type="binding site" evidence="7">
    <location>
        <position position="153"/>
    </location>
    <ligand>
        <name>N-formimidoyl-L-glutamate</name>
        <dbReference type="ChEBI" id="CHEBI:58928"/>
    </ligand>
</feature>
<evidence type="ECO:0000256" key="7">
    <source>
        <dbReference type="HAMAP-Rule" id="MF_00372"/>
    </source>
</evidence>
<feature type="binding site" evidence="7">
    <location>
        <position position="90"/>
    </location>
    <ligand>
        <name>4-imidazolone-5-propanoate</name>
        <dbReference type="ChEBI" id="CHEBI:77893"/>
    </ligand>
</feature>
<evidence type="ECO:0000256" key="2">
    <source>
        <dbReference type="ARBA" id="ARBA00022723"/>
    </source>
</evidence>
<feature type="binding site" evidence="7">
    <location>
        <position position="81"/>
    </location>
    <ligand>
        <name>Fe(3+)</name>
        <dbReference type="ChEBI" id="CHEBI:29034"/>
    </ligand>
</feature>
<comment type="subcellular location">
    <subcellularLocation>
        <location evidence="7">Cytoplasm</location>
    </subcellularLocation>
</comment>
<keyword evidence="5 7" id="KW-0862">Zinc</keyword>
<keyword evidence="3 7" id="KW-0378">Hydrolase</keyword>
<feature type="binding site" evidence="7">
    <location>
        <position position="251"/>
    </location>
    <ligand>
        <name>Fe(3+)</name>
        <dbReference type="ChEBI" id="CHEBI:29034"/>
    </ligand>
</feature>
<dbReference type="SUPFAM" id="SSF51338">
    <property type="entry name" value="Composite domain of metallo-dependent hydrolases"/>
    <property type="match status" value="1"/>
</dbReference>
<comment type="cofactor">
    <cofactor evidence="7">
        <name>Zn(2+)</name>
        <dbReference type="ChEBI" id="CHEBI:29105"/>
    </cofactor>
    <cofactor evidence="7">
        <name>Fe(3+)</name>
        <dbReference type="ChEBI" id="CHEBI:29034"/>
    </cofactor>
    <text evidence="7">Binds 1 zinc or iron ion per subunit.</text>
</comment>
<dbReference type="InterPro" id="IPR005920">
    <property type="entry name" value="HutI"/>
</dbReference>
<gene>
    <name evidence="7" type="primary">hutI</name>
    <name evidence="9" type="ORF">KB584_01725</name>
</gene>
<feature type="binding site" evidence="7">
    <location>
        <position position="153"/>
    </location>
    <ligand>
        <name>4-imidazolone-5-propanoate</name>
        <dbReference type="ChEBI" id="CHEBI:77893"/>
    </ligand>
</feature>
<comment type="similarity">
    <text evidence="7">Belongs to the metallo-dependent hydrolases superfamily. HutI family.</text>
</comment>
<dbReference type="FunFam" id="3.20.20.140:FF:000007">
    <property type="entry name" value="Imidazolonepropionase"/>
    <property type="match status" value="1"/>
</dbReference>
<feature type="binding site" evidence="7">
    <location>
        <position position="81"/>
    </location>
    <ligand>
        <name>Zn(2+)</name>
        <dbReference type="ChEBI" id="CHEBI:29105"/>
    </ligand>
</feature>
<evidence type="ECO:0000256" key="1">
    <source>
        <dbReference type="ARBA" id="ARBA00012864"/>
    </source>
</evidence>
<evidence type="ECO:0000256" key="3">
    <source>
        <dbReference type="ARBA" id="ARBA00022801"/>
    </source>
</evidence>
<sequence length="421" mass="45916">MVADVLLTHFNQLVSPNDPGHPLTGQEMKEATIIEDGYLALKDGLIIALGSGEPDAELVGSETIVRSYEGKIATPGIIDCHTHLVYGGSREHEFAQKLAGVSYLDILAQGGGILSTVRATRASSFDNLYQKSKRLLDYMLLHGVTTVEAKSGYGLNWETEKRQLDVVAALEKDHPIDLVSTFMAAHAIPEEYKGNAKAYLDVIVEQMLPEVKEKNLAEFCDIFCEKNVFTADESRYLLSKAKEMGFKLRIHADEIASIGGVDVAAELGAISAEHLMMATDDGIAKMSQAGIIGNLLPATTFSLMEDTYAPARKMIDAGMAITLSTDSNPGSCPTANMQFVMQLGCFMLRLTPIEVLNAVTINAAYSVNRQERVGSLTVGKEADIAIFDAPNIDYPFYFFATNLIHQVYKKGHLTVDRGRIL</sequence>
<keyword evidence="7" id="KW-0963">Cytoplasm</keyword>
<evidence type="ECO:0000259" key="8">
    <source>
        <dbReference type="Pfam" id="PF01979"/>
    </source>
</evidence>
<dbReference type="RefSeq" id="WP_317609578.1">
    <property type="nucleotide sequence ID" value="NZ_JAGQEX010000002.1"/>
</dbReference>
<dbReference type="CDD" id="cd01296">
    <property type="entry name" value="Imidazolone-5PH"/>
    <property type="match status" value="1"/>
</dbReference>
<comment type="pathway">
    <text evidence="7">Amino-acid degradation; L-histidine degradation into L-glutamate; N-formimidoyl-L-glutamate from L-histidine: step 3/3.</text>
</comment>
<evidence type="ECO:0000256" key="6">
    <source>
        <dbReference type="ARBA" id="ARBA00023004"/>
    </source>
</evidence>
<dbReference type="SUPFAM" id="SSF51556">
    <property type="entry name" value="Metallo-dependent hydrolases"/>
    <property type="match status" value="1"/>
</dbReference>
<comment type="catalytic activity">
    <reaction evidence="7">
        <text>4-imidazolone-5-propanoate + H2O = N-formimidoyl-L-glutamate</text>
        <dbReference type="Rhea" id="RHEA:23660"/>
        <dbReference type="ChEBI" id="CHEBI:15377"/>
        <dbReference type="ChEBI" id="CHEBI:58928"/>
        <dbReference type="ChEBI" id="CHEBI:77893"/>
        <dbReference type="EC" id="3.5.2.7"/>
    </reaction>
</comment>
<dbReference type="InterPro" id="IPR006680">
    <property type="entry name" value="Amidohydro-rel"/>
</dbReference>
<dbReference type="InterPro" id="IPR011059">
    <property type="entry name" value="Metal-dep_hydrolase_composite"/>
</dbReference>
<feature type="binding site" evidence="7">
    <location>
        <position position="328"/>
    </location>
    <ligand>
        <name>N-formimidoyl-L-glutamate</name>
        <dbReference type="ChEBI" id="CHEBI:58928"/>
    </ligand>
</feature>
<name>A0AAE4TR00_STRCB</name>
<dbReference type="PANTHER" id="PTHR42752:SF1">
    <property type="entry name" value="IMIDAZOLONEPROPIONASE-RELATED"/>
    <property type="match status" value="1"/>
</dbReference>
<feature type="binding site" evidence="7">
    <location>
        <position position="251"/>
    </location>
    <ligand>
        <name>Zn(2+)</name>
        <dbReference type="ChEBI" id="CHEBI:29105"/>
    </ligand>
</feature>
<dbReference type="Proteomes" id="UP001186118">
    <property type="component" value="Unassembled WGS sequence"/>
</dbReference>
<feature type="binding site" evidence="7">
    <location>
        <position position="326"/>
    </location>
    <ligand>
        <name>Fe(3+)</name>
        <dbReference type="ChEBI" id="CHEBI:29034"/>
    </ligand>
</feature>
<dbReference type="NCBIfam" id="TIGR01224">
    <property type="entry name" value="hutI"/>
    <property type="match status" value="1"/>
</dbReference>